<keyword evidence="6 14" id="KW-0808">Transferase</keyword>
<dbReference type="InterPro" id="IPR014031">
    <property type="entry name" value="Ketoacyl_synth_C"/>
</dbReference>
<evidence type="ECO:0000256" key="14">
    <source>
        <dbReference type="PIRNR" id="PIRNR000447"/>
    </source>
</evidence>
<keyword evidence="9 14" id="KW-0275">Fatty acid biosynthesis</keyword>
<dbReference type="Pfam" id="PF02801">
    <property type="entry name" value="Ketoacyl-synt_C"/>
    <property type="match status" value="1"/>
</dbReference>
<evidence type="ECO:0000256" key="4">
    <source>
        <dbReference type="ARBA" id="ARBA00014657"/>
    </source>
</evidence>
<protein>
    <recommendedName>
        <fullName evidence="4 14">3-oxoacyl-[acyl-carrier-protein] synthase 2</fullName>
        <ecNumber evidence="3 14">2.3.1.179</ecNumber>
    </recommendedName>
</protein>
<gene>
    <name evidence="18" type="ORF">SAMN00017477_0806</name>
</gene>
<evidence type="ECO:0000256" key="6">
    <source>
        <dbReference type="ARBA" id="ARBA00022679"/>
    </source>
</evidence>
<dbReference type="NCBIfam" id="TIGR03150">
    <property type="entry name" value="fabF"/>
    <property type="match status" value="1"/>
</dbReference>
<dbReference type="PANTHER" id="PTHR11712">
    <property type="entry name" value="POLYKETIDE SYNTHASE-RELATED"/>
    <property type="match status" value="1"/>
</dbReference>
<reference evidence="19" key="1">
    <citation type="submission" date="2017-04" db="EMBL/GenBank/DDBJ databases">
        <authorList>
            <person name="Varghese N."/>
            <person name="Submissions S."/>
        </authorList>
    </citation>
    <scope>NUCLEOTIDE SEQUENCE [LARGE SCALE GENOMIC DNA]</scope>
    <source>
        <strain evidence="19">DSM 20463</strain>
    </source>
</reference>
<dbReference type="InterPro" id="IPR000794">
    <property type="entry name" value="Beta-ketoacyl_synthase"/>
</dbReference>
<evidence type="ECO:0000256" key="1">
    <source>
        <dbReference type="ARBA" id="ARBA00005194"/>
    </source>
</evidence>
<dbReference type="GO" id="GO:0006633">
    <property type="term" value="P:fatty acid biosynthetic process"/>
    <property type="evidence" value="ECO:0007669"/>
    <property type="project" value="UniProtKB-UniRule"/>
</dbReference>
<dbReference type="FunFam" id="3.40.47.10:FF:000018">
    <property type="entry name" value="3-oxoacyl-[acyl-carrier-protein] synthase 2"/>
    <property type="match status" value="1"/>
</dbReference>
<dbReference type="PIRSF" id="PIRSF000447">
    <property type="entry name" value="KAS_II"/>
    <property type="match status" value="1"/>
</dbReference>
<dbReference type="STRING" id="573058.SAMN00017477_0806"/>
<proteinExistence type="inferred from homology"/>
<dbReference type="SUPFAM" id="SSF53901">
    <property type="entry name" value="Thiolase-like"/>
    <property type="match status" value="2"/>
</dbReference>
<dbReference type="GO" id="GO:0004315">
    <property type="term" value="F:3-oxoacyl-[acyl-carrier-protein] synthase activity"/>
    <property type="evidence" value="ECO:0007669"/>
    <property type="project" value="UniProtKB-UniRule"/>
</dbReference>
<organism evidence="18 19">
    <name type="scientific">Peptoniphilus asaccharolyticus DSM 20463</name>
    <dbReference type="NCBI Taxonomy" id="573058"/>
    <lineage>
        <taxon>Bacteria</taxon>
        <taxon>Bacillati</taxon>
        <taxon>Bacillota</taxon>
        <taxon>Tissierellia</taxon>
        <taxon>Tissierellales</taxon>
        <taxon>Peptoniphilaceae</taxon>
        <taxon>Peptoniphilus</taxon>
    </lineage>
</organism>
<evidence type="ECO:0000313" key="18">
    <source>
        <dbReference type="EMBL" id="SMB85678.1"/>
    </source>
</evidence>
<name>A0A1W1UX05_PEPAS</name>
<keyword evidence="7" id="KW-0276">Fatty acid metabolism</keyword>
<keyword evidence="5 14" id="KW-0444">Lipid biosynthesis</keyword>
<evidence type="ECO:0000256" key="7">
    <source>
        <dbReference type="ARBA" id="ARBA00022832"/>
    </source>
</evidence>
<evidence type="ECO:0000256" key="12">
    <source>
        <dbReference type="ARBA" id="ARBA00047318"/>
    </source>
</evidence>
<evidence type="ECO:0000256" key="11">
    <source>
        <dbReference type="ARBA" id="ARBA00024006"/>
    </source>
</evidence>
<comment type="catalytic activity">
    <reaction evidence="12 14">
        <text>(9Z)-hexadecenoyl-[ACP] + malonyl-[ACP] + H(+) = 3-oxo-(11Z)-octadecenoyl-[ACP] + holo-[ACP] + CO2</text>
        <dbReference type="Rhea" id="RHEA:55040"/>
        <dbReference type="Rhea" id="RHEA-COMP:9623"/>
        <dbReference type="Rhea" id="RHEA-COMP:9685"/>
        <dbReference type="Rhea" id="RHEA-COMP:10800"/>
        <dbReference type="Rhea" id="RHEA-COMP:14074"/>
        <dbReference type="ChEBI" id="CHEBI:15378"/>
        <dbReference type="ChEBI" id="CHEBI:16526"/>
        <dbReference type="ChEBI" id="CHEBI:64479"/>
        <dbReference type="ChEBI" id="CHEBI:78449"/>
        <dbReference type="ChEBI" id="CHEBI:83989"/>
        <dbReference type="ChEBI" id="CHEBI:138538"/>
        <dbReference type="EC" id="2.3.1.179"/>
    </reaction>
</comment>
<sequence length="407" mass="44225">MRRVVVTGIGIVCPIGNDRDSVVENIKNKICSIDKITHYDTIEREVKLASELKDFNVDEHFDKREQKRLDRVNQLGIVAARRALKDSNLTIEEVEKMNVGVYVASGIGGLGTIEKEHERGMKRGFDKVSPYFIPMAISNLTASNIAMDIHAHGSCQCHVTACASSTNAIGEAFRDIKHGYEDIIFAGGSEASITELGIGGFTSMKALCTSEDPTRASIPFDKDRSGFVMGEGAAILVLEELEHAKSRNANILAEIVGYSTNCDAYHITSPSPNGEYAAKAMAAAIKEAGIKESEVDYINAHGTSTELNDKYETAAIKKVFGADTDVLVSSTKSQIGHLLGASGAVETSISIFSMNENILPPLVNYKNLDEDCDLNFVTDVKEYKANYILKNSLGFGGHNATLIVKRY</sequence>
<evidence type="ECO:0000256" key="9">
    <source>
        <dbReference type="ARBA" id="ARBA00023160"/>
    </source>
</evidence>
<dbReference type="InterPro" id="IPR020841">
    <property type="entry name" value="PKS_Beta-ketoAc_synthase_dom"/>
</dbReference>
<dbReference type="NCBIfam" id="NF005589">
    <property type="entry name" value="PRK07314.1"/>
    <property type="match status" value="1"/>
</dbReference>
<keyword evidence="19" id="KW-1185">Reference proteome</keyword>
<feature type="active site" description="For beta-ketoacyl synthase activity" evidence="15">
    <location>
        <position position="162"/>
    </location>
</feature>
<dbReference type="UniPathway" id="UPA00094"/>
<comment type="catalytic activity">
    <reaction evidence="13 14">
        <text>a fatty acyl-[ACP] + malonyl-[ACP] + H(+) = a 3-oxoacyl-[ACP] + holo-[ACP] + CO2</text>
        <dbReference type="Rhea" id="RHEA:22836"/>
        <dbReference type="Rhea" id="RHEA-COMP:9623"/>
        <dbReference type="Rhea" id="RHEA-COMP:9685"/>
        <dbReference type="Rhea" id="RHEA-COMP:9916"/>
        <dbReference type="Rhea" id="RHEA-COMP:14125"/>
        <dbReference type="ChEBI" id="CHEBI:15378"/>
        <dbReference type="ChEBI" id="CHEBI:16526"/>
        <dbReference type="ChEBI" id="CHEBI:64479"/>
        <dbReference type="ChEBI" id="CHEBI:78449"/>
        <dbReference type="ChEBI" id="CHEBI:78776"/>
        <dbReference type="ChEBI" id="CHEBI:138651"/>
    </reaction>
</comment>
<keyword evidence="8" id="KW-0443">Lipid metabolism</keyword>
<evidence type="ECO:0000313" key="19">
    <source>
        <dbReference type="Proteomes" id="UP000192368"/>
    </source>
</evidence>
<accession>A0A1W1UX05</accession>
<dbReference type="EC" id="2.3.1.179" evidence="3 14"/>
<dbReference type="EMBL" id="FWWR01000009">
    <property type="protein sequence ID" value="SMB85678.1"/>
    <property type="molecule type" value="Genomic_DNA"/>
</dbReference>
<dbReference type="AlphaFoldDB" id="A0A1W1UX05"/>
<evidence type="ECO:0000256" key="16">
    <source>
        <dbReference type="RuleBase" id="RU003694"/>
    </source>
</evidence>
<dbReference type="PANTHER" id="PTHR11712:SF336">
    <property type="entry name" value="3-OXOACYL-[ACYL-CARRIER-PROTEIN] SYNTHASE, MITOCHONDRIAL"/>
    <property type="match status" value="1"/>
</dbReference>
<dbReference type="PROSITE" id="PS52004">
    <property type="entry name" value="KS3_2"/>
    <property type="match status" value="1"/>
</dbReference>
<comment type="similarity">
    <text evidence="2 14 16">Belongs to the thiolase-like superfamily. Beta-ketoacyl-ACP synthases family.</text>
</comment>
<dbReference type="Gene3D" id="3.40.47.10">
    <property type="match status" value="1"/>
</dbReference>
<evidence type="ECO:0000259" key="17">
    <source>
        <dbReference type="PROSITE" id="PS52004"/>
    </source>
</evidence>
<dbReference type="RefSeq" id="WP_084230451.1">
    <property type="nucleotide sequence ID" value="NZ_FWWR01000009.1"/>
</dbReference>
<evidence type="ECO:0000256" key="13">
    <source>
        <dbReference type="ARBA" id="ARBA00047659"/>
    </source>
</evidence>
<evidence type="ECO:0000256" key="10">
    <source>
        <dbReference type="ARBA" id="ARBA00023315"/>
    </source>
</evidence>
<comment type="function">
    <text evidence="11 14">Involved in the type II fatty acid elongation cycle. Catalyzes the elongation of a wide range of acyl-ACP by the addition of two carbons from malonyl-ACP to an acyl acceptor. Can efficiently catalyze the conversion of palmitoleoyl-ACP (cis-hexadec-9-enoyl-ACP) to cis-vaccenoyl-ACP (cis-octadec-11-enoyl-ACP), an essential step in the thermal regulation of fatty acid composition.</text>
</comment>
<keyword evidence="10 14" id="KW-0012">Acyltransferase</keyword>
<dbReference type="SMART" id="SM00825">
    <property type="entry name" value="PKS_KS"/>
    <property type="match status" value="1"/>
</dbReference>
<evidence type="ECO:0000256" key="3">
    <source>
        <dbReference type="ARBA" id="ARBA00012356"/>
    </source>
</evidence>
<evidence type="ECO:0000256" key="5">
    <source>
        <dbReference type="ARBA" id="ARBA00022516"/>
    </source>
</evidence>
<dbReference type="CDD" id="cd00834">
    <property type="entry name" value="KAS_I_II"/>
    <property type="match status" value="1"/>
</dbReference>
<dbReference type="GO" id="GO:0005829">
    <property type="term" value="C:cytosol"/>
    <property type="evidence" value="ECO:0007669"/>
    <property type="project" value="TreeGrafter"/>
</dbReference>
<dbReference type="OrthoDB" id="9808669at2"/>
<dbReference type="Proteomes" id="UP000192368">
    <property type="component" value="Unassembled WGS sequence"/>
</dbReference>
<feature type="domain" description="Ketosynthase family 3 (KS3)" evidence="17">
    <location>
        <begin position="1"/>
        <end position="406"/>
    </location>
</feature>
<evidence type="ECO:0000256" key="8">
    <source>
        <dbReference type="ARBA" id="ARBA00023098"/>
    </source>
</evidence>
<evidence type="ECO:0000256" key="2">
    <source>
        <dbReference type="ARBA" id="ARBA00008467"/>
    </source>
</evidence>
<dbReference type="InterPro" id="IPR016039">
    <property type="entry name" value="Thiolase-like"/>
</dbReference>
<comment type="pathway">
    <text evidence="1 14">Lipid metabolism; fatty acid biosynthesis.</text>
</comment>
<evidence type="ECO:0000256" key="15">
    <source>
        <dbReference type="PIRSR" id="PIRSR000447-1"/>
    </source>
</evidence>
<dbReference type="Pfam" id="PF00109">
    <property type="entry name" value="ketoacyl-synt"/>
    <property type="match status" value="1"/>
</dbReference>
<dbReference type="InterPro" id="IPR014030">
    <property type="entry name" value="Ketoacyl_synth_N"/>
</dbReference>
<dbReference type="InterPro" id="IPR017568">
    <property type="entry name" value="3-oxoacyl-ACP_synth-2"/>
</dbReference>